<evidence type="ECO:0000313" key="1">
    <source>
        <dbReference type="EMBL" id="AKZ64950.1"/>
    </source>
</evidence>
<keyword evidence="2" id="KW-1185">Reference proteome</keyword>
<protein>
    <recommendedName>
        <fullName evidence="3">DUF4390 domain-containing protein</fullName>
    </recommendedName>
</protein>
<dbReference type="RefSeq" id="WP_053200883.1">
    <property type="nucleotide sequence ID" value="NZ_CP011409.1"/>
</dbReference>
<gene>
    <name evidence="1" type="ORF">F506_21870</name>
</gene>
<accession>A0ABN4I1D1</accession>
<evidence type="ECO:0000313" key="2">
    <source>
        <dbReference type="Proteomes" id="UP000063429"/>
    </source>
</evidence>
<name>A0ABN4I1D1_9BURK</name>
<evidence type="ECO:0008006" key="3">
    <source>
        <dbReference type="Google" id="ProtNLM"/>
    </source>
</evidence>
<reference evidence="2" key="1">
    <citation type="journal article" date="2015" name="Genome Announc.">
        <title>Complete Genome Sequence of Herbaspirillum hiltneri N3 (DSM 17495), Isolated from Surface-Sterilized Wheat Roots.</title>
        <authorList>
            <person name="Guizelini D."/>
            <person name="Saizaki P.M."/>
            <person name="Coimbra N.A."/>
            <person name="Weiss V.A."/>
            <person name="Faoro H."/>
            <person name="Sfeir M.Z."/>
            <person name="Baura V.A."/>
            <person name="Monteiro R.A."/>
            <person name="Chubatsu L.S."/>
            <person name="Souza E.M."/>
            <person name="Cruz L.M."/>
            <person name="Pedrosa F.O."/>
            <person name="Raittz R.T."/>
            <person name="Marchaukoski J.N."/>
            <person name="Steffens M.B."/>
        </authorList>
    </citation>
    <scope>NUCLEOTIDE SEQUENCE [LARGE SCALE GENOMIC DNA]</scope>
    <source>
        <strain evidence="2">N3</strain>
    </source>
</reference>
<dbReference type="EMBL" id="CP011409">
    <property type="protein sequence ID" value="AKZ64950.1"/>
    <property type="molecule type" value="Genomic_DNA"/>
</dbReference>
<sequence>MPSFRQLPSAAPATSLHPSRWLRRVLLALVLLFCQAGIQAAEIDVVQASLEATDDGYRLSTSYSFELNRSLEDALVRGVPLYFTTDVQLTRRRWYWFDEVSISLSRTMRISYNVLTRQYHASTSGQLQQSFSTLEDAMSLIRRPPRWNIADKNTLKSGDVYNVGLRMRLDVAQLPKPFQINALNNSDWRLSSDWKEFTFKVE</sequence>
<organism evidence="1 2">
    <name type="scientific">Herbaspirillum hiltneri N3</name>
    <dbReference type="NCBI Taxonomy" id="1262470"/>
    <lineage>
        <taxon>Bacteria</taxon>
        <taxon>Pseudomonadati</taxon>
        <taxon>Pseudomonadota</taxon>
        <taxon>Betaproteobacteria</taxon>
        <taxon>Burkholderiales</taxon>
        <taxon>Oxalobacteraceae</taxon>
        <taxon>Herbaspirillum</taxon>
    </lineage>
</organism>
<dbReference type="Proteomes" id="UP000063429">
    <property type="component" value="Chromosome"/>
</dbReference>
<dbReference type="Pfam" id="PF14334">
    <property type="entry name" value="DUF4390"/>
    <property type="match status" value="1"/>
</dbReference>
<proteinExistence type="predicted"/>
<dbReference type="InterPro" id="IPR025500">
    <property type="entry name" value="DUF4390"/>
</dbReference>